<keyword evidence="14" id="KW-0961">Cell wall biogenesis/degradation</keyword>
<evidence type="ECO:0000256" key="4">
    <source>
        <dbReference type="ARBA" id="ARBA00021581"/>
    </source>
</evidence>
<feature type="transmembrane region" description="Helical" evidence="14">
    <location>
        <begin position="41"/>
        <end position="60"/>
    </location>
</feature>
<dbReference type="HAMAP" id="MF_01006">
    <property type="entry name" value="Undec_diphosphatase"/>
    <property type="match status" value="1"/>
</dbReference>
<keyword evidence="14" id="KW-0133">Cell shape</keyword>
<keyword evidence="17" id="KW-1185">Reference proteome</keyword>
<name>A0A517SGK4_9PLAN</name>
<evidence type="ECO:0000256" key="3">
    <source>
        <dbReference type="ARBA" id="ARBA00012374"/>
    </source>
</evidence>
<dbReference type="Proteomes" id="UP000315700">
    <property type="component" value="Chromosome"/>
</dbReference>
<evidence type="ECO:0000256" key="6">
    <source>
        <dbReference type="ARBA" id="ARBA00022692"/>
    </source>
</evidence>
<dbReference type="GO" id="GO:0071555">
    <property type="term" value="P:cell wall organization"/>
    <property type="evidence" value="ECO:0007669"/>
    <property type="project" value="UniProtKB-KW"/>
</dbReference>
<feature type="compositionally biased region" description="Low complexity" evidence="15">
    <location>
        <begin position="267"/>
        <end position="283"/>
    </location>
</feature>
<evidence type="ECO:0000256" key="2">
    <source>
        <dbReference type="ARBA" id="ARBA00010621"/>
    </source>
</evidence>
<feature type="transmembrane region" description="Helical" evidence="14">
    <location>
        <begin position="72"/>
        <end position="94"/>
    </location>
</feature>
<dbReference type="RefSeq" id="WP_145030991.1">
    <property type="nucleotide sequence ID" value="NZ_CP036271.1"/>
</dbReference>
<dbReference type="GO" id="GO:0008360">
    <property type="term" value="P:regulation of cell shape"/>
    <property type="evidence" value="ECO:0007669"/>
    <property type="project" value="UniProtKB-KW"/>
</dbReference>
<dbReference type="KEGG" id="ccos:Pan44_32590"/>
<comment type="similarity">
    <text evidence="2 14">Belongs to the UppP family.</text>
</comment>
<evidence type="ECO:0000313" key="16">
    <source>
        <dbReference type="EMBL" id="QDT55217.1"/>
    </source>
</evidence>
<evidence type="ECO:0000256" key="7">
    <source>
        <dbReference type="ARBA" id="ARBA00022801"/>
    </source>
</evidence>
<dbReference type="InterPro" id="IPR003824">
    <property type="entry name" value="UppP"/>
</dbReference>
<evidence type="ECO:0000256" key="8">
    <source>
        <dbReference type="ARBA" id="ARBA00022989"/>
    </source>
</evidence>
<keyword evidence="8 14" id="KW-1133">Transmembrane helix</keyword>
<feature type="transmembrane region" description="Helical" evidence="14">
    <location>
        <begin position="170"/>
        <end position="190"/>
    </location>
</feature>
<gene>
    <name evidence="14 16" type="primary">uppP</name>
    <name evidence="16" type="ORF">Pan44_32590</name>
</gene>
<dbReference type="OrthoDB" id="9808289at2"/>
<feature type="transmembrane region" description="Helical" evidence="14">
    <location>
        <begin position="202"/>
        <end position="223"/>
    </location>
</feature>
<keyword evidence="5 14" id="KW-1003">Cell membrane</keyword>
<keyword evidence="6 14" id="KW-0812">Transmembrane</keyword>
<dbReference type="Pfam" id="PF02673">
    <property type="entry name" value="BacA"/>
    <property type="match status" value="1"/>
</dbReference>
<feature type="transmembrane region" description="Helical" evidence="14">
    <location>
        <begin position="235"/>
        <end position="254"/>
    </location>
</feature>
<evidence type="ECO:0000256" key="15">
    <source>
        <dbReference type="SAM" id="MobiDB-lite"/>
    </source>
</evidence>
<dbReference type="PANTHER" id="PTHR30622:SF4">
    <property type="entry name" value="UNDECAPRENYL-DIPHOSPHATASE"/>
    <property type="match status" value="1"/>
</dbReference>
<dbReference type="InParanoid" id="A0A517SGK4"/>
<dbReference type="EMBL" id="CP036271">
    <property type="protein sequence ID" value="QDT55217.1"/>
    <property type="molecule type" value="Genomic_DNA"/>
</dbReference>
<evidence type="ECO:0000256" key="13">
    <source>
        <dbReference type="ARBA" id="ARBA00047594"/>
    </source>
</evidence>
<dbReference type="GO" id="GO:0009252">
    <property type="term" value="P:peptidoglycan biosynthetic process"/>
    <property type="evidence" value="ECO:0007669"/>
    <property type="project" value="UniProtKB-KW"/>
</dbReference>
<dbReference type="AlphaFoldDB" id="A0A517SGK4"/>
<comment type="catalytic activity">
    <reaction evidence="13 14">
        <text>di-trans,octa-cis-undecaprenyl diphosphate + H2O = di-trans,octa-cis-undecaprenyl phosphate + phosphate + H(+)</text>
        <dbReference type="Rhea" id="RHEA:28094"/>
        <dbReference type="ChEBI" id="CHEBI:15377"/>
        <dbReference type="ChEBI" id="CHEBI:15378"/>
        <dbReference type="ChEBI" id="CHEBI:43474"/>
        <dbReference type="ChEBI" id="CHEBI:58405"/>
        <dbReference type="ChEBI" id="CHEBI:60392"/>
        <dbReference type="EC" id="3.6.1.27"/>
    </reaction>
</comment>
<keyword evidence="7 14" id="KW-0378">Hydrolase</keyword>
<evidence type="ECO:0000256" key="12">
    <source>
        <dbReference type="ARBA" id="ARBA00032932"/>
    </source>
</evidence>
<proteinExistence type="inferred from homology"/>
<accession>A0A517SGK4</accession>
<comment type="subcellular location">
    <subcellularLocation>
        <location evidence="1 14">Cell membrane</location>
        <topology evidence="1 14">Multi-pass membrane protein</topology>
    </subcellularLocation>
</comment>
<organism evidence="16 17">
    <name type="scientific">Caulifigura coniformis</name>
    <dbReference type="NCBI Taxonomy" id="2527983"/>
    <lineage>
        <taxon>Bacteria</taxon>
        <taxon>Pseudomonadati</taxon>
        <taxon>Planctomycetota</taxon>
        <taxon>Planctomycetia</taxon>
        <taxon>Planctomycetales</taxon>
        <taxon>Planctomycetaceae</taxon>
        <taxon>Caulifigura</taxon>
    </lineage>
</organism>
<evidence type="ECO:0000256" key="11">
    <source>
        <dbReference type="ARBA" id="ARBA00032707"/>
    </source>
</evidence>
<feature type="region of interest" description="Disordered" evidence="15">
    <location>
        <begin position="262"/>
        <end position="283"/>
    </location>
</feature>
<evidence type="ECO:0000256" key="9">
    <source>
        <dbReference type="ARBA" id="ARBA00023136"/>
    </source>
</evidence>
<reference evidence="16 17" key="1">
    <citation type="submission" date="2019-02" db="EMBL/GenBank/DDBJ databases">
        <title>Deep-cultivation of Planctomycetes and their phenomic and genomic characterization uncovers novel biology.</title>
        <authorList>
            <person name="Wiegand S."/>
            <person name="Jogler M."/>
            <person name="Boedeker C."/>
            <person name="Pinto D."/>
            <person name="Vollmers J."/>
            <person name="Rivas-Marin E."/>
            <person name="Kohn T."/>
            <person name="Peeters S.H."/>
            <person name="Heuer A."/>
            <person name="Rast P."/>
            <person name="Oberbeckmann S."/>
            <person name="Bunk B."/>
            <person name="Jeske O."/>
            <person name="Meyerdierks A."/>
            <person name="Storesund J.E."/>
            <person name="Kallscheuer N."/>
            <person name="Luecker S."/>
            <person name="Lage O.M."/>
            <person name="Pohl T."/>
            <person name="Merkel B.J."/>
            <person name="Hornburger P."/>
            <person name="Mueller R.-W."/>
            <person name="Bruemmer F."/>
            <person name="Labrenz M."/>
            <person name="Spormann A.M."/>
            <person name="Op den Camp H."/>
            <person name="Overmann J."/>
            <person name="Amann R."/>
            <person name="Jetten M.S.M."/>
            <person name="Mascher T."/>
            <person name="Medema M.H."/>
            <person name="Devos D.P."/>
            <person name="Kaster A.-K."/>
            <person name="Ovreas L."/>
            <person name="Rohde M."/>
            <person name="Galperin M.Y."/>
            <person name="Jogler C."/>
        </authorList>
    </citation>
    <scope>NUCLEOTIDE SEQUENCE [LARGE SCALE GENOMIC DNA]</scope>
    <source>
        <strain evidence="16 17">Pan44</strain>
    </source>
</reference>
<evidence type="ECO:0000256" key="5">
    <source>
        <dbReference type="ARBA" id="ARBA00022475"/>
    </source>
</evidence>
<dbReference type="PANTHER" id="PTHR30622">
    <property type="entry name" value="UNDECAPRENYL-DIPHOSPHATASE"/>
    <property type="match status" value="1"/>
</dbReference>
<evidence type="ECO:0000256" key="1">
    <source>
        <dbReference type="ARBA" id="ARBA00004651"/>
    </source>
</evidence>
<dbReference type="GO" id="GO:0050380">
    <property type="term" value="F:undecaprenyl-diphosphatase activity"/>
    <property type="evidence" value="ECO:0007669"/>
    <property type="project" value="UniProtKB-UniRule"/>
</dbReference>
<dbReference type="EC" id="3.6.1.27" evidence="3 14"/>
<comment type="function">
    <text evidence="14">Catalyzes the dephosphorylation of undecaprenyl diphosphate (UPP). Confers resistance to bacitracin.</text>
</comment>
<dbReference type="FunCoup" id="A0A517SGK4">
    <property type="interactions" value="293"/>
</dbReference>
<dbReference type="GO" id="GO:0005886">
    <property type="term" value="C:plasma membrane"/>
    <property type="evidence" value="ECO:0007669"/>
    <property type="project" value="UniProtKB-SubCell"/>
</dbReference>
<protein>
    <recommendedName>
        <fullName evidence="4 14">Undecaprenyl-diphosphatase</fullName>
        <ecNumber evidence="3 14">3.6.1.27</ecNumber>
    </recommendedName>
    <alternativeName>
        <fullName evidence="12 14">Bacitracin resistance protein</fullName>
    </alternativeName>
    <alternativeName>
        <fullName evidence="11 14">Undecaprenyl pyrophosphate phosphatase</fullName>
    </alternativeName>
</protein>
<keyword evidence="14" id="KW-0573">Peptidoglycan synthesis</keyword>
<evidence type="ECO:0000313" key="17">
    <source>
        <dbReference type="Proteomes" id="UP000315700"/>
    </source>
</evidence>
<keyword evidence="10 14" id="KW-0046">Antibiotic resistance</keyword>
<dbReference type="GO" id="GO:0046677">
    <property type="term" value="P:response to antibiotic"/>
    <property type="evidence" value="ECO:0007669"/>
    <property type="project" value="UniProtKB-UniRule"/>
</dbReference>
<keyword evidence="9 14" id="KW-0472">Membrane</keyword>
<feature type="transmembrane region" description="Helical" evidence="14">
    <location>
        <begin position="100"/>
        <end position="118"/>
    </location>
</feature>
<comment type="miscellaneous">
    <text evidence="14">Bacitracin is thought to be involved in the inhibition of peptidoglycan synthesis by sequestering undecaprenyl diphosphate, thereby reducing the pool of lipid carrier available.</text>
</comment>
<sequence>MSYLEAILLGIVQGITEFLPISSDGHLLIVEHWLGRKVDNVAINVALHAGTLLSIVVYFFRDLLEALRKPRLIVAIVVATLPLIPLGLFGKRIIDETLNTTTAAGAGLLVTAAFLFLATRLKEGTRTLDEITPLDGLVVGLFQVLAPAPGVSRSGSTILGGLLRGMTRDAAARFAFLIAVPAISGALVLYSRKLLKGEDGEALALGPLAVGAGVSFVVGIAAIRVLMAMVIKMKLAIFAWYCLILGSAVLIMSLTSPGATHSPGESPAPAVQQMAAPPADSGS</sequence>
<evidence type="ECO:0000256" key="10">
    <source>
        <dbReference type="ARBA" id="ARBA00023251"/>
    </source>
</evidence>
<evidence type="ECO:0000256" key="14">
    <source>
        <dbReference type="HAMAP-Rule" id="MF_01006"/>
    </source>
</evidence>